<dbReference type="SUPFAM" id="SSF49401">
    <property type="entry name" value="Bacterial adhesins"/>
    <property type="match status" value="1"/>
</dbReference>
<dbReference type="InterPro" id="IPR036937">
    <property type="entry name" value="Adhesion_dom_fimbrial_sf"/>
</dbReference>
<evidence type="ECO:0000256" key="1">
    <source>
        <dbReference type="SAM" id="SignalP"/>
    </source>
</evidence>
<dbReference type="AlphaFoldDB" id="A0A068R5J6"/>
<dbReference type="PANTHER" id="PTHR33420:SF26">
    <property type="entry name" value="FIMBRIAL SUBUNIT"/>
    <property type="match status" value="1"/>
</dbReference>
<feature type="signal peptide" evidence="1">
    <location>
        <begin position="1"/>
        <end position="23"/>
    </location>
</feature>
<dbReference type="OrthoDB" id="6522787at2"/>
<accession>A0A068R5J6</accession>
<dbReference type="HOGENOM" id="CLU_088965_3_1_6"/>
<dbReference type="PANTHER" id="PTHR33420">
    <property type="entry name" value="FIMBRIAL SUBUNIT ELFA-RELATED"/>
    <property type="match status" value="1"/>
</dbReference>
<organism evidence="3 4">
    <name type="scientific">Xenorhabdus poinarii G6</name>
    <dbReference type="NCBI Taxonomy" id="1354304"/>
    <lineage>
        <taxon>Bacteria</taxon>
        <taxon>Pseudomonadati</taxon>
        <taxon>Pseudomonadota</taxon>
        <taxon>Gammaproteobacteria</taxon>
        <taxon>Enterobacterales</taxon>
        <taxon>Morganellaceae</taxon>
        <taxon>Xenorhabdus</taxon>
    </lineage>
</organism>
<dbReference type="Proteomes" id="UP000032735">
    <property type="component" value="Chromosome"/>
</dbReference>
<protein>
    <submittedName>
        <fullName evidence="3">Major fimbrial subunit polypeptide, MrfA</fullName>
    </submittedName>
</protein>
<name>A0A068R5J6_9GAMM</name>
<dbReference type="Pfam" id="PF00419">
    <property type="entry name" value="Fimbrial"/>
    <property type="match status" value="1"/>
</dbReference>
<evidence type="ECO:0000313" key="4">
    <source>
        <dbReference type="Proteomes" id="UP000032735"/>
    </source>
</evidence>
<evidence type="ECO:0000259" key="2">
    <source>
        <dbReference type="Pfam" id="PF00419"/>
    </source>
</evidence>
<sequence length="180" mass="18353">MKLNKLAMVLGLGVALTAGAANAAPSQGNGTVKFTGAIINAACSIKNNNVEVDLGQVNNVILKDGGESASKQFEIELQDCVLGTLKGVTTTFTGPEADGTVKGLLALEGPAEGAAIKITNNGNQLIPLGEASDVMSLHDGDNTLRFAARLKGLQGAEGKDPVAVKTGNFTAIANFALNYL</sequence>
<gene>
    <name evidence="3" type="primary">mrxA</name>
    <name evidence="3" type="ORF">XPG1_2846</name>
</gene>
<dbReference type="InterPro" id="IPR050263">
    <property type="entry name" value="Bact_Fimbrial_Adh_Pro"/>
</dbReference>
<dbReference type="Gene3D" id="2.60.40.1090">
    <property type="entry name" value="Fimbrial-type adhesion domain"/>
    <property type="match status" value="1"/>
</dbReference>
<feature type="chain" id="PRO_5001652368" evidence="1">
    <location>
        <begin position="24"/>
        <end position="180"/>
    </location>
</feature>
<dbReference type="InterPro" id="IPR000259">
    <property type="entry name" value="Adhesion_dom_fimbrial"/>
</dbReference>
<dbReference type="EMBL" id="FO704551">
    <property type="protein sequence ID" value="CDG22493.1"/>
    <property type="molecule type" value="Genomic_DNA"/>
</dbReference>
<keyword evidence="4" id="KW-1185">Reference proteome</keyword>
<dbReference type="STRING" id="1354304.XPG1_2846"/>
<proteinExistence type="predicted"/>
<dbReference type="InterPro" id="IPR008966">
    <property type="entry name" value="Adhesion_dom_sf"/>
</dbReference>
<dbReference type="GO" id="GO:0009289">
    <property type="term" value="C:pilus"/>
    <property type="evidence" value="ECO:0007669"/>
    <property type="project" value="InterPro"/>
</dbReference>
<evidence type="ECO:0000313" key="3">
    <source>
        <dbReference type="EMBL" id="CDG22493.1"/>
    </source>
</evidence>
<feature type="domain" description="Fimbrial-type adhesion" evidence="2">
    <location>
        <begin position="33"/>
        <end position="179"/>
    </location>
</feature>
<reference evidence="3 4" key="1">
    <citation type="submission" date="2013-07" db="EMBL/GenBank/DDBJ databases">
        <authorList>
            <person name="Genoscope - CEA"/>
        </authorList>
    </citation>
    <scope>NUCLEOTIDE SEQUENCE [LARGE SCALE GENOMIC DNA]</scope>
    <source>
        <strain evidence="3 4">G6</strain>
    </source>
</reference>
<dbReference type="GO" id="GO:0043709">
    <property type="term" value="P:cell adhesion involved in single-species biofilm formation"/>
    <property type="evidence" value="ECO:0007669"/>
    <property type="project" value="TreeGrafter"/>
</dbReference>
<dbReference type="KEGG" id="xpo:XPG1_2846"/>
<keyword evidence="1" id="KW-0732">Signal</keyword>
<dbReference type="RefSeq" id="WP_045959399.1">
    <property type="nucleotide sequence ID" value="NZ_FO704551.1"/>
</dbReference>